<dbReference type="PROSITE" id="PS50930">
    <property type="entry name" value="HTH_LYTTR"/>
    <property type="match status" value="1"/>
</dbReference>
<evidence type="ECO:0000313" key="2">
    <source>
        <dbReference type="EMBL" id="MPN45363.1"/>
    </source>
</evidence>
<reference evidence="2" key="1">
    <citation type="submission" date="2019-08" db="EMBL/GenBank/DDBJ databases">
        <authorList>
            <person name="Kucharzyk K."/>
            <person name="Murdoch R.W."/>
            <person name="Higgins S."/>
            <person name="Loffler F."/>
        </authorList>
    </citation>
    <scope>NUCLEOTIDE SEQUENCE</scope>
</reference>
<sequence length="153" mass="17615">MAQVQVILRRMVAREKEYNNEHGEDEDVVPDKVIRQAKGPEGAEALERIAVKVGQKIHVILVPDIVYIQSDGDYVQIVTDQNRFLKEETMKYFEAGLPSSQFVRVHRSYIVNVEKILRIEMYEKQNQMLTLKNGDKIRASISGYKALRAVLNL</sequence>
<dbReference type="PANTHER" id="PTHR37299">
    <property type="entry name" value="TRANSCRIPTIONAL REGULATOR-RELATED"/>
    <property type="match status" value="1"/>
</dbReference>
<dbReference type="InterPro" id="IPR046947">
    <property type="entry name" value="LytR-like"/>
</dbReference>
<proteinExistence type="predicted"/>
<feature type="domain" description="HTH LytTR-type" evidence="1">
    <location>
        <begin position="49"/>
        <end position="153"/>
    </location>
</feature>
<dbReference type="Gene3D" id="2.40.50.1020">
    <property type="entry name" value="LytTr DNA-binding domain"/>
    <property type="match status" value="1"/>
</dbReference>
<name>A0A645ID59_9ZZZZ</name>
<comment type="caution">
    <text evidence="2">The sequence shown here is derived from an EMBL/GenBank/DDBJ whole genome shotgun (WGS) entry which is preliminary data.</text>
</comment>
<dbReference type="GO" id="GO:0000156">
    <property type="term" value="F:phosphorelay response regulator activity"/>
    <property type="evidence" value="ECO:0007669"/>
    <property type="project" value="InterPro"/>
</dbReference>
<dbReference type="PANTHER" id="PTHR37299:SF1">
    <property type="entry name" value="STAGE 0 SPORULATION PROTEIN A HOMOLOG"/>
    <property type="match status" value="1"/>
</dbReference>
<accession>A0A645ID59</accession>
<dbReference type="EMBL" id="VSSQ01105195">
    <property type="protein sequence ID" value="MPN45363.1"/>
    <property type="molecule type" value="Genomic_DNA"/>
</dbReference>
<dbReference type="GO" id="GO:0003677">
    <property type="term" value="F:DNA binding"/>
    <property type="evidence" value="ECO:0007669"/>
    <property type="project" value="InterPro"/>
</dbReference>
<protein>
    <recommendedName>
        <fullName evidence="1">HTH LytTR-type domain-containing protein</fullName>
    </recommendedName>
</protein>
<evidence type="ECO:0000259" key="1">
    <source>
        <dbReference type="PROSITE" id="PS50930"/>
    </source>
</evidence>
<dbReference type="SMART" id="SM00850">
    <property type="entry name" value="LytTR"/>
    <property type="match status" value="1"/>
</dbReference>
<organism evidence="2">
    <name type="scientific">bioreactor metagenome</name>
    <dbReference type="NCBI Taxonomy" id="1076179"/>
    <lineage>
        <taxon>unclassified sequences</taxon>
        <taxon>metagenomes</taxon>
        <taxon>ecological metagenomes</taxon>
    </lineage>
</organism>
<dbReference type="Pfam" id="PF04397">
    <property type="entry name" value="LytTR"/>
    <property type="match status" value="1"/>
</dbReference>
<dbReference type="AlphaFoldDB" id="A0A645ID59"/>
<dbReference type="InterPro" id="IPR007492">
    <property type="entry name" value="LytTR_DNA-bd_dom"/>
</dbReference>
<gene>
    <name evidence="2" type="ORF">SDC9_192930</name>
</gene>